<evidence type="ECO:0000313" key="1">
    <source>
        <dbReference type="EMBL" id="KAH9834972.1"/>
    </source>
</evidence>
<proteinExistence type="predicted"/>
<accession>A0ABQ8KC14</accession>
<reference evidence="1 2" key="1">
    <citation type="journal article" date="2021" name="Environ. Microbiol.">
        <title>Gene family expansions and transcriptome signatures uncover fungal adaptations to wood decay.</title>
        <authorList>
            <person name="Hage H."/>
            <person name="Miyauchi S."/>
            <person name="Viragh M."/>
            <person name="Drula E."/>
            <person name="Min B."/>
            <person name="Chaduli D."/>
            <person name="Navarro D."/>
            <person name="Favel A."/>
            <person name="Norest M."/>
            <person name="Lesage-Meessen L."/>
            <person name="Balint B."/>
            <person name="Merenyi Z."/>
            <person name="de Eugenio L."/>
            <person name="Morin E."/>
            <person name="Martinez A.T."/>
            <person name="Baldrian P."/>
            <person name="Stursova M."/>
            <person name="Martinez M.J."/>
            <person name="Novotny C."/>
            <person name="Magnuson J.K."/>
            <person name="Spatafora J.W."/>
            <person name="Maurice S."/>
            <person name="Pangilinan J."/>
            <person name="Andreopoulos W."/>
            <person name="LaButti K."/>
            <person name="Hundley H."/>
            <person name="Na H."/>
            <person name="Kuo A."/>
            <person name="Barry K."/>
            <person name="Lipzen A."/>
            <person name="Henrissat B."/>
            <person name="Riley R."/>
            <person name="Ahrendt S."/>
            <person name="Nagy L.G."/>
            <person name="Grigoriev I.V."/>
            <person name="Martin F."/>
            <person name="Rosso M.N."/>
        </authorList>
    </citation>
    <scope>NUCLEOTIDE SEQUENCE [LARGE SCALE GENOMIC DNA]</scope>
    <source>
        <strain evidence="1 2">CIRM-BRFM 1785</strain>
    </source>
</reference>
<dbReference type="Proteomes" id="UP000814176">
    <property type="component" value="Unassembled WGS sequence"/>
</dbReference>
<gene>
    <name evidence="1" type="ORF">C8Q71DRAFT_134537</name>
</gene>
<dbReference type="EMBL" id="JADCUA010000014">
    <property type="protein sequence ID" value="KAH9834972.1"/>
    <property type="molecule type" value="Genomic_DNA"/>
</dbReference>
<sequence>MKAARTACDSITRHSGAPCVFAAFCTAQPSRPKAAISRLADVAERRRLPLRGNPRLSKCYILARSTRFRSPGVARRDICCRREYGSITTYGPLAPLVSNRTPGRHRRARFKTCNNQSAPSQCRATNKLRVAPAQLSHDAPHAHTPCYCPTTRPVSVTS</sequence>
<evidence type="ECO:0000313" key="2">
    <source>
        <dbReference type="Proteomes" id="UP000814176"/>
    </source>
</evidence>
<protein>
    <submittedName>
        <fullName evidence="1">Uncharacterized protein</fullName>
    </submittedName>
</protein>
<name>A0ABQ8KC14_9APHY</name>
<organism evidence="1 2">
    <name type="scientific">Rhodofomes roseus</name>
    <dbReference type="NCBI Taxonomy" id="34475"/>
    <lineage>
        <taxon>Eukaryota</taxon>
        <taxon>Fungi</taxon>
        <taxon>Dikarya</taxon>
        <taxon>Basidiomycota</taxon>
        <taxon>Agaricomycotina</taxon>
        <taxon>Agaricomycetes</taxon>
        <taxon>Polyporales</taxon>
        <taxon>Rhodofomes</taxon>
    </lineage>
</organism>
<dbReference type="RefSeq" id="XP_047777458.1">
    <property type="nucleotide sequence ID" value="XM_047916503.1"/>
</dbReference>
<comment type="caution">
    <text evidence="1">The sequence shown here is derived from an EMBL/GenBank/DDBJ whole genome shotgun (WGS) entry which is preliminary data.</text>
</comment>
<dbReference type="GeneID" id="71997235"/>
<keyword evidence="2" id="KW-1185">Reference proteome</keyword>